<dbReference type="SUPFAM" id="SSF52833">
    <property type="entry name" value="Thioredoxin-like"/>
    <property type="match status" value="1"/>
</dbReference>
<evidence type="ECO:0000256" key="1">
    <source>
        <dbReference type="SAM" id="SignalP"/>
    </source>
</evidence>
<dbReference type="Proteomes" id="UP000245711">
    <property type="component" value="Plasmid pRB29"/>
</dbReference>
<keyword evidence="1" id="KW-0732">Signal</keyword>
<evidence type="ECO:0000259" key="2">
    <source>
        <dbReference type="PROSITE" id="PS51352"/>
    </source>
</evidence>
<gene>
    <name evidence="3" type="ORF">CBI38_35465</name>
</gene>
<evidence type="ECO:0000313" key="3">
    <source>
        <dbReference type="EMBL" id="AWK76739.1"/>
    </source>
</evidence>
<name>A0A2S2C798_9NOCA</name>
<dbReference type="InterPro" id="IPR013766">
    <property type="entry name" value="Thioredoxin_domain"/>
</dbReference>
<sequence>MATLPRFRRPALAAAALALSAALALTGCTSTDTTAQDPVAPVQVDTVTGTSISVPGDKPTALFFFSVGCGECVGGAKSVAQAAGQLGDKASFVLVDMDPGESAQTVAGFQDFTGTQALPAVIDTGATLTTRLSVASLSTLVVVDPAGKVTYRATDPSADQITTALRDAGAA</sequence>
<evidence type="ECO:0000313" key="4">
    <source>
        <dbReference type="Proteomes" id="UP000245711"/>
    </source>
</evidence>
<organism evidence="3 4">
    <name type="scientific">Rhodococcus oxybenzonivorans</name>
    <dbReference type="NCBI Taxonomy" id="1990687"/>
    <lineage>
        <taxon>Bacteria</taxon>
        <taxon>Bacillati</taxon>
        <taxon>Actinomycetota</taxon>
        <taxon>Actinomycetes</taxon>
        <taxon>Mycobacteriales</taxon>
        <taxon>Nocardiaceae</taxon>
        <taxon>Rhodococcus</taxon>
    </lineage>
</organism>
<dbReference type="PROSITE" id="PS51352">
    <property type="entry name" value="THIOREDOXIN_2"/>
    <property type="match status" value="1"/>
</dbReference>
<dbReference type="RefSeq" id="WP_005180213.1">
    <property type="nucleotide sequence ID" value="NZ_CP021356.1"/>
</dbReference>
<reference evidence="3 4" key="1">
    <citation type="submission" date="2017-05" db="EMBL/GenBank/DDBJ databases">
        <title>Isolation of Rhodococcus sp. S2-17 biodegrading of BP-3.</title>
        <authorList>
            <person name="Lee Y."/>
            <person name="Kim K.H."/>
            <person name="Chun B.H."/>
            <person name="Jung H.S."/>
            <person name="Jeon C.O."/>
        </authorList>
    </citation>
    <scope>NUCLEOTIDE SEQUENCE [LARGE SCALE GENOMIC DNA]</scope>
    <source>
        <strain evidence="3 4">S2-17</strain>
        <plasmid evidence="4">prb29</plasmid>
    </source>
</reference>
<dbReference type="KEGG" id="roz:CBI38_35465"/>
<dbReference type="PROSITE" id="PS51257">
    <property type="entry name" value="PROKAR_LIPOPROTEIN"/>
    <property type="match status" value="1"/>
</dbReference>
<feature type="signal peptide" evidence="1">
    <location>
        <begin position="1"/>
        <end position="24"/>
    </location>
</feature>
<accession>A0A2S2C798</accession>
<keyword evidence="4" id="KW-1185">Reference proteome</keyword>
<keyword evidence="3" id="KW-0614">Plasmid</keyword>
<protein>
    <submittedName>
        <fullName evidence="3">Mercury transporter</fullName>
    </submittedName>
</protein>
<dbReference type="AlphaFoldDB" id="A0A2S2C798"/>
<geneLocation type="plasmid" evidence="4">
    <name>prb29</name>
</geneLocation>
<dbReference type="EMBL" id="CP021356">
    <property type="protein sequence ID" value="AWK76739.1"/>
    <property type="molecule type" value="Genomic_DNA"/>
</dbReference>
<dbReference type="InterPro" id="IPR036249">
    <property type="entry name" value="Thioredoxin-like_sf"/>
</dbReference>
<dbReference type="OrthoDB" id="4965071at2"/>
<feature type="domain" description="Thioredoxin" evidence="2">
    <location>
        <begin position="33"/>
        <end position="170"/>
    </location>
</feature>
<proteinExistence type="predicted"/>
<feature type="chain" id="PRO_5039032760" evidence="1">
    <location>
        <begin position="25"/>
        <end position="171"/>
    </location>
</feature>
<dbReference type="Gene3D" id="3.40.30.10">
    <property type="entry name" value="Glutaredoxin"/>
    <property type="match status" value="1"/>
</dbReference>